<reference evidence="2" key="1">
    <citation type="journal article" date="2023" name="Nat. Plants">
        <title>Single-cell RNA sequencing provides a high-resolution roadmap for understanding the multicellular compartmentation of specialized metabolism.</title>
        <authorList>
            <person name="Sun S."/>
            <person name="Shen X."/>
            <person name="Li Y."/>
            <person name="Li Y."/>
            <person name="Wang S."/>
            <person name="Li R."/>
            <person name="Zhang H."/>
            <person name="Shen G."/>
            <person name="Guo B."/>
            <person name="Wei J."/>
            <person name="Xu J."/>
            <person name="St-Pierre B."/>
            <person name="Chen S."/>
            <person name="Sun C."/>
        </authorList>
    </citation>
    <scope>NUCLEOTIDE SEQUENCE [LARGE SCALE GENOMIC DNA]</scope>
</reference>
<evidence type="ECO:0000313" key="1">
    <source>
        <dbReference type="EMBL" id="KAI5649608.1"/>
    </source>
</evidence>
<gene>
    <name evidence="1" type="ORF">M9H77_35613</name>
</gene>
<proteinExistence type="predicted"/>
<sequence>MQQGVSGLNQEQLTEQHLGQFGGSSMQENSCAARLPSGLIQVNKTAISEGLIAEETMQKQQQAASNQAEFGGQNGQTSLQQNIATEGQTSGLIQTSGQKLVVQQAVSQTAAQEILGAEGEDTGQKQRASGSNSGSPFTTADGSDSGLI</sequence>
<dbReference type="Proteomes" id="UP001060085">
    <property type="component" value="Linkage Group LG08"/>
</dbReference>
<evidence type="ECO:0000313" key="2">
    <source>
        <dbReference type="Proteomes" id="UP001060085"/>
    </source>
</evidence>
<organism evidence="1 2">
    <name type="scientific">Catharanthus roseus</name>
    <name type="common">Madagascar periwinkle</name>
    <name type="synonym">Vinca rosea</name>
    <dbReference type="NCBI Taxonomy" id="4058"/>
    <lineage>
        <taxon>Eukaryota</taxon>
        <taxon>Viridiplantae</taxon>
        <taxon>Streptophyta</taxon>
        <taxon>Embryophyta</taxon>
        <taxon>Tracheophyta</taxon>
        <taxon>Spermatophyta</taxon>
        <taxon>Magnoliopsida</taxon>
        <taxon>eudicotyledons</taxon>
        <taxon>Gunneridae</taxon>
        <taxon>Pentapetalae</taxon>
        <taxon>asterids</taxon>
        <taxon>lamiids</taxon>
        <taxon>Gentianales</taxon>
        <taxon>Apocynaceae</taxon>
        <taxon>Rauvolfioideae</taxon>
        <taxon>Vinceae</taxon>
        <taxon>Catharanthinae</taxon>
        <taxon>Catharanthus</taxon>
    </lineage>
</organism>
<dbReference type="EMBL" id="CM044708">
    <property type="protein sequence ID" value="KAI5649608.1"/>
    <property type="molecule type" value="Genomic_DNA"/>
</dbReference>
<accession>A0ACB9ZPU5</accession>
<keyword evidence="2" id="KW-1185">Reference proteome</keyword>
<protein>
    <submittedName>
        <fullName evidence="1">Uncharacterized protein</fullName>
    </submittedName>
</protein>
<comment type="caution">
    <text evidence="1">The sequence shown here is derived from an EMBL/GenBank/DDBJ whole genome shotgun (WGS) entry which is preliminary data.</text>
</comment>
<name>A0ACB9ZPU5_CATRO</name>